<keyword evidence="4" id="KW-1185">Reference proteome</keyword>
<dbReference type="InterPro" id="IPR007419">
    <property type="entry name" value="BFD-like_2Fe2S-bd_dom"/>
</dbReference>
<dbReference type="Proteomes" id="UP000431826">
    <property type="component" value="Unassembled WGS sequence"/>
</dbReference>
<evidence type="ECO:0000313" key="4">
    <source>
        <dbReference type="Proteomes" id="UP000431826"/>
    </source>
</evidence>
<dbReference type="Pfam" id="PF04324">
    <property type="entry name" value="Fer2_BFD"/>
    <property type="match status" value="1"/>
</dbReference>
<name>A0A384YWY8_9ACTN</name>
<evidence type="ECO:0000313" key="3">
    <source>
        <dbReference type="EMBL" id="GFE36357.1"/>
    </source>
</evidence>
<gene>
    <name evidence="2" type="primary">orf-1</name>
    <name evidence="3" type="ORF">Stube_10300</name>
</gene>
<evidence type="ECO:0000259" key="1">
    <source>
        <dbReference type="Pfam" id="PF04324"/>
    </source>
</evidence>
<dbReference type="Gene3D" id="1.10.10.1100">
    <property type="entry name" value="BFD-like [2Fe-2S]-binding domain"/>
    <property type="match status" value="1"/>
</dbReference>
<evidence type="ECO:0000313" key="2">
    <source>
        <dbReference type="EMBL" id="AVW83008.1"/>
    </source>
</evidence>
<accession>A0A384YWY8</accession>
<sequence>MTSPPTDDPLVCLCAHVPESVILTAVDSGVRDIPALREATGANTGCGDCLQDLEELLA</sequence>
<dbReference type="EMBL" id="MG706975">
    <property type="protein sequence ID" value="AVW83008.1"/>
    <property type="molecule type" value="Genomic_DNA"/>
</dbReference>
<proteinExistence type="predicted"/>
<dbReference type="OrthoDB" id="9815350at2"/>
<protein>
    <submittedName>
        <fullName evidence="2">(2Fe-2S)-binding protein</fullName>
    </submittedName>
</protein>
<dbReference type="AlphaFoldDB" id="A0A384YWY8"/>
<dbReference type="GeneID" id="96282203"/>
<dbReference type="RefSeq" id="WP_159742674.1">
    <property type="nucleotide sequence ID" value="NZ_BLIR01000001.1"/>
</dbReference>
<reference evidence="2" key="1">
    <citation type="journal article" date="2018" name="Microb. Cell Fact.">
        <title>Discovery and characterization of the tubercidin biosynthetic pathway from Streptomyces tubercidicus NBRC 13090.</title>
        <authorList>
            <person name="Liu Y."/>
            <person name="Gong R."/>
            <person name="Liu X."/>
            <person name="Zhang P."/>
            <person name="Zhang Q."/>
            <person name="Cai Y.S."/>
            <person name="Deng Z."/>
            <person name="Winkler M."/>
            <person name="Wu J."/>
            <person name="Chen W."/>
        </authorList>
    </citation>
    <scope>NUCLEOTIDE SEQUENCE</scope>
    <source>
        <strain evidence="2">NBRC 13090</strain>
    </source>
</reference>
<reference evidence="3 4" key="2">
    <citation type="submission" date="2019-12" db="EMBL/GenBank/DDBJ databases">
        <title>Whole genome shotgun sequence of Streptomyces tubercidicus NBRC 13090.</title>
        <authorList>
            <person name="Ichikawa N."/>
            <person name="Kimura A."/>
            <person name="Kitahashi Y."/>
            <person name="Komaki H."/>
            <person name="Tamura T."/>
        </authorList>
    </citation>
    <scope>NUCLEOTIDE SEQUENCE [LARGE SCALE GENOMIC DNA]</scope>
    <source>
        <strain evidence="3 4">NBRC 13090</strain>
    </source>
</reference>
<dbReference type="EMBL" id="BLIR01000001">
    <property type="protein sequence ID" value="GFE36357.1"/>
    <property type="molecule type" value="Genomic_DNA"/>
</dbReference>
<organism evidence="2">
    <name type="scientific">Streptomyces tubercidicus</name>
    <dbReference type="NCBI Taxonomy" id="47759"/>
    <lineage>
        <taxon>Bacteria</taxon>
        <taxon>Bacillati</taxon>
        <taxon>Actinomycetota</taxon>
        <taxon>Actinomycetes</taxon>
        <taxon>Kitasatosporales</taxon>
        <taxon>Streptomycetaceae</taxon>
        <taxon>Streptomyces</taxon>
    </lineage>
</organism>
<dbReference type="InterPro" id="IPR041854">
    <property type="entry name" value="BFD-like_2Fe2S-bd_dom_sf"/>
</dbReference>
<feature type="domain" description="BFD-like [2Fe-2S]-binding" evidence="1">
    <location>
        <begin position="10"/>
        <end position="58"/>
    </location>
</feature>